<dbReference type="InterPro" id="IPR038987">
    <property type="entry name" value="MoeA-like"/>
</dbReference>
<evidence type="ECO:0000256" key="4">
    <source>
        <dbReference type="ARBA" id="ARBA00010763"/>
    </source>
</evidence>
<dbReference type="SUPFAM" id="SSF63882">
    <property type="entry name" value="MoeA N-terminal region -like"/>
    <property type="match status" value="1"/>
</dbReference>
<dbReference type="SUPFAM" id="SSF53218">
    <property type="entry name" value="Molybdenum cofactor biosynthesis proteins"/>
    <property type="match status" value="1"/>
</dbReference>
<keyword evidence="8 11" id="KW-0460">Magnesium</keyword>
<evidence type="ECO:0000256" key="3">
    <source>
        <dbReference type="ARBA" id="ARBA00005046"/>
    </source>
</evidence>
<evidence type="ECO:0000256" key="5">
    <source>
        <dbReference type="ARBA" id="ARBA00022505"/>
    </source>
</evidence>
<keyword evidence="7 11" id="KW-0479">Metal-binding</keyword>
<accession>A0A7W9ST27</accession>
<keyword evidence="9 11" id="KW-0501">Molybdenum cofactor biosynthesis</keyword>
<dbReference type="FunFam" id="3.40.980.10:FF:000004">
    <property type="entry name" value="Molybdopterin molybdenumtransferase"/>
    <property type="match status" value="1"/>
</dbReference>
<evidence type="ECO:0000256" key="8">
    <source>
        <dbReference type="ARBA" id="ARBA00022842"/>
    </source>
</evidence>
<dbReference type="InterPro" id="IPR008284">
    <property type="entry name" value="MoCF_biosynth_CS"/>
</dbReference>
<dbReference type="RefSeq" id="WP_184199772.1">
    <property type="nucleotide sequence ID" value="NZ_JACHGW010000003.1"/>
</dbReference>
<evidence type="ECO:0000256" key="7">
    <source>
        <dbReference type="ARBA" id="ARBA00022723"/>
    </source>
</evidence>
<dbReference type="PANTHER" id="PTHR10192:SF5">
    <property type="entry name" value="GEPHYRIN"/>
    <property type="match status" value="1"/>
</dbReference>
<dbReference type="Proteomes" id="UP000520814">
    <property type="component" value="Unassembled WGS sequence"/>
</dbReference>
<dbReference type="EC" id="2.10.1.1" evidence="11"/>
<dbReference type="InterPro" id="IPR036135">
    <property type="entry name" value="MoeA_linker/N_sf"/>
</dbReference>
<evidence type="ECO:0000256" key="11">
    <source>
        <dbReference type="RuleBase" id="RU365090"/>
    </source>
</evidence>
<dbReference type="EMBL" id="JACHGW010000003">
    <property type="protein sequence ID" value="MBB6051880.1"/>
    <property type="molecule type" value="Genomic_DNA"/>
</dbReference>
<evidence type="ECO:0000259" key="12">
    <source>
        <dbReference type="SMART" id="SM00852"/>
    </source>
</evidence>
<evidence type="ECO:0000313" key="13">
    <source>
        <dbReference type="EMBL" id="MBB6051880.1"/>
    </source>
</evidence>
<dbReference type="InterPro" id="IPR036688">
    <property type="entry name" value="MoeA_C_domain_IV_sf"/>
</dbReference>
<keyword evidence="5 11" id="KW-0500">Molybdenum</keyword>
<comment type="function">
    <text evidence="2 11">Catalyzes the insertion of molybdate into adenylated molybdopterin with the concomitant release of AMP.</text>
</comment>
<dbReference type="GO" id="GO:0046872">
    <property type="term" value="F:metal ion binding"/>
    <property type="evidence" value="ECO:0007669"/>
    <property type="project" value="UniProtKB-UniRule"/>
</dbReference>
<evidence type="ECO:0000256" key="1">
    <source>
        <dbReference type="ARBA" id="ARBA00001946"/>
    </source>
</evidence>
<dbReference type="PANTHER" id="PTHR10192">
    <property type="entry name" value="MOLYBDOPTERIN BIOSYNTHESIS PROTEIN"/>
    <property type="match status" value="1"/>
</dbReference>
<comment type="cofactor">
    <cofactor evidence="1 11">
        <name>Mg(2+)</name>
        <dbReference type="ChEBI" id="CHEBI:18420"/>
    </cofactor>
</comment>
<dbReference type="Gene3D" id="3.90.105.10">
    <property type="entry name" value="Molybdopterin biosynthesis moea protein, domain 2"/>
    <property type="match status" value="1"/>
</dbReference>
<feature type="domain" description="MoaB/Mog" evidence="12">
    <location>
        <begin position="181"/>
        <end position="318"/>
    </location>
</feature>
<gene>
    <name evidence="13" type="ORF">HNQ39_003690</name>
</gene>
<dbReference type="PROSITE" id="PS01079">
    <property type="entry name" value="MOCF_BIOSYNTHESIS_2"/>
    <property type="match status" value="1"/>
</dbReference>
<dbReference type="GO" id="GO:0061599">
    <property type="term" value="F:molybdopterin molybdotransferase activity"/>
    <property type="evidence" value="ECO:0007669"/>
    <property type="project" value="UniProtKB-UniRule"/>
</dbReference>
<comment type="pathway">
    <text evidence="3 11">Cofactor biosynthesis; molybdopterin biosynthesis.</text>
</comment>
<comment type="catalytic activity">
    <reaction evidence="10">
        <text>adenylyl-molybdopterin + molybdate = Mo-molybdopterin + AMP + H(+)</text>
        <dbReference type="Rhea" id="RHEA:35047"/>
        <dbReference type="ChEBI" id="CHEBI:15378"/>
        <dbReference type="ChEBI" id="CHEBI:36264"/>
        <dbReference type="ChEBI" id="CHEBI:62727"/>
        <dbReference type="ChEBI" id="CHEBI:71302"/>
        <dbReference type="ChEBI" id="CHEBI:456215"/>
        <dbReference type="EC" id="2.10.1.1"/>
    </reaction>
</comment>
<dbReference type="NCBIfam" id="NF045515">
    <property type="entry name" value="Glp_gephyrin"/>
    <property type="match status" value="1"/>
</dbReference>
<dbReference type="UniPathway" id="UPA00344"/>
<evidence type="ECO:0000256" key="9">
    <source>
        <dbReference type="ARBA" id="ARBA00023150"/>
    </source>
</evidence>
<evidence type="ECO:0000256" key="6">
    <source>
        <dbReference type="ARBA" id="ARBA00022679"/>
    </source>
</evidence>
<dbReference type="Pfam" id="PF03454">
    <property type="entry name" value="MoeA_C"/>
    <property type="match status" value="1"/>
</dbReference>
<organism evidence="13 14">
    <name type="scientific">Armatimonas rosea</name>
    <dbReference type="NCBI Taxonomy" id="685828"/>
    <lineage>
        <taxon>Bacteria</taxon>
        <taxon>Bacillati</taxon>
        <taxon>Armatimonadota</taxon>
        <taxon>Armatimonadia</taxon>
        <taxon>Armatimonadales</taxon>
        <taxon>Armatimonadaceae</taxon>
        <taxon>Armatimonas</taxon>
    </lineage>
</organism>
<comment type="caution">
    <text evidence="13">The sequence shown here is derived from an EMBL/GenBank/DDBJ whole genome shotgun (WGS) entry which is preliminary data.</text>
</comment>
<dbReference type="GO" id="GO:0006777">
    <property type="term" value="P:Mo-molybdopterin cofactor biosynthetic process"/>
    <property type="evidence" value="ECO:0007669"/>
    <property type="project" value="UniProtKB-UniRule"/>
</dbReference>
<dbReference type="InterPro" id="IPR001453">
    <property type="entry name" value="MoaB/Mog_dom"/>
</dbReference>
<comment type="similarity">
    <text evidence="4 11">Belongs to the MoeA family.</text>
</comment>
<dbReference type="Gene3D" id="2.40.340.10">
    <property type="entry name" value="MoeA, C-terminal, domain IV"/>
    <property type="match status" value="1"/>
</dbReference>
<dbReference type="SMART" id="SM00852">
    <property type="entry name" value="MoCF_biosynth"/>
    <property type="match status" value="1"/>
</dbReference>
<keyword evidence="14" id="KW-1185">Reference proteome</keyword>
<name>A0A7W9ST27_ARMRO</name>
<dbReference type="InterPro" id="IPR005111">
    <property type="entry name" value="MoeA_C_domain_IV"/>
</dbReference>
<evidence type="ECO:0000256" key="2">
    <source>
        <dbReference type="ARBA" id="ARBA00002901"/>
    </source>
</evidence>
<dbReference type="Gene3D" id="3.40.980.10">
    <property type="entry name" value="MoaB/Mog-like domain"/>
    <property type="match status" value="1"/>
</dbReference>
<keyword evidence="6 11" id="KW-0808">Transferase</keyword>
<protein>
    <recommendedName>
        <fullName evidence="11">Molybdopterin molybdenumtransferase</fullName>
        <ecNumber evidence="11">2.10.1.1</ecNumber>
    </recommendedName>
</protein>
<reference evidence="13 14" key="1">
    <citation type="submission" date="2020-08" db="EMBL/GenBank/DDBJ databases">
        <title>Genomic Encyclopedia of Type Strains, Phase IV (KMG-IV): sequencing the most valuable type-strain genomes for metagenomic binning, comparative biology and taxonomic classification.</title>
        <authorList>
            <person name="Goeker M."/>
        </authorList>
    </citation>
    <scope>NUCLEOTIDE SEQUENCE [LARGE SCALE GENOMIC DNA]</scope>
    <source>
        <strain evidence="13 14">DSM 23562</strain>
    </source>
</reference>
<dbReference type="Pfam" id="PF03453">
    <property type="entry name" value="MoeA_N"/>
    <property type="match status" value="1"/>
</dbReference>
<evidence type="ECO:0000313" key="14">
    <source>
        <dbReference type="Proteomes" id="UP000520814"/>
    </source>
</evidence>
<dbReference type="CDD" id="cd00887">
    <property type="entry name" value="MoeA"/>
    <property type="match status" value="1"/>
</dbReference>
<dbReference type="Pfam" id="PF00994">
    <property type="entry name" value="MoCF_biosynth"/>
    <property type="match status" value="1"/>
</dbReference>
<dbReference type="AlphaFoldDB" id="A0A7W9ST27"/>
<dbReference type="InterPro" id="IPR005110">
    <property type="entry name" value="MoeA_linker/N"/>
</dbReference>
<dbReference type="SUPFAM" id="SSF63867">
    <property type="entry name" value="MoeA C-terminal domain-like"/>
    <property type="match status" value="1"/>
</dbReference>
<dbReference type="Gene3D" id="2.170.190.11">
    <property type="entry name" value="Molybdopterin biosynthesis moea protein, domain 3"/>
    <property type="match status" value="1"/>
</dbReference>
<dbReference type="FunFam" id="2.170.190.11:FF:000001">
    <property type="entry name" value="Molybdopterin molybdenumtransferase"/>
    <property type="match status" value="1"/>
</dbReference>
<dbReference type="GO" id="GO:0005829">
    <property type="term" value="C:cytosol"/>
    <property type="evidence" value="ECO:0007669"/>
    <property type="project" value="TreeGrafter"/>
</dbReference>
<evidence type="ECO:0000256" key="10">
    <source>
        <dbReference type="ARBA" id="ARBA00047317"/>
    </source>
</evidence>
<sequence length="400" mass="41460">MQSYDAALERILASAGPLETELVPLEHARGRAIAEEILALCDLPPFDNSMVDGYAVRAASVGGASEELGLSLPIMMEIPAGSWPTRPLQAGEAARIFTGAPIPEGCDAVVMVEDTEESEDEPGRVTLRHPGSGSYIRRRGSDIAAGSVAIPAGLTLGAGELGLLAALNITDVPCVRLPRVGILSTGDELIPVGQATLQPGQIRDSNGPALVAAIEEAGGVVVGRTHAKDTPEAVAEALAQLAGCDVLISSGGVSVGDHDHVKAVLEAQGTLDFWRIAIKPGKPLAFGTLGGALFFGLPGNPVSSLVTFELFVRPLLRKLAGHTRVLRPQVTVTLATPLPHAPGRREFVRASVDSDLHATPTGLQGSHRTSSMVGADVLVIAHEDHGDYPAGATLPALVLR</sequence>
<dbReference type="NCBIfam" id="TIGR00177">
    <property type="entry name" value="molyb_syn"/>
    <property type="match status" value="1"/>
</dbReference>
<proteinExistence type="inferred from homology"/>
<dbReference type="InterPro" id="IPR036425">
    <property type="entry name" value="MoaB/Mog-like_dom_sf"/>
</dbReference>